<dbReference type="EMBL" id="BQNB010012606">
    <property type="protein sequence ID" value="GJT05667.1"/>
    <property type="molecule type" value="Genomic_DNA"/>
</dbReference>
<comment type="caution">
    <text evidence="4">The sequence shown here is derived from an EMBL/GenBank/DDBJ whole genome shotgun (WGS) entry which is preliminary data.</text>
</comment>
<dbReference type="InterPro" id="IPR025724">
    <property type="entry name" value="GAG-pre-integrase_dom"/>
</dbReference>
<dbReference type="InterPro" id="IPR013103">
    <property type="entry name" value="RVT_2"/>
</dbReference>
<dbReference type="Pfam" id="PF22936">
    <property type="entry name" value="Pol_BBD"/>
    <property type="match status" value="1"/>
</dbReference>
<evidence type="ECO:0000313" key="4">
    <source>
        <dbReference type="EMBL" id="GJT05667.1"/>
    </source>
</evidence>
<accession>A0ABQ5AVP0</accession>
<dbReference type="PANTHER" id="PTHR11439">
    <property type="entry name" value="GAG-POL-RELATED RETROTRANSPOSON"/>
    <property type="match status" value="1"/>
</dbReference>
<organism evidence="4 5">
    <name type="scientific">Tanacetum coccineum</name>
    <dbReference type="NCBI Taxonomy" id="301880"/>
    <lineage>
        <taxon>Eukaryota</taxon>
        <taxon>Viridiplantae</taxon>
        <taxon>Streptophyta</taxon>
        <taxon>Embryophyta</taxon>
        <taxon>Tracheophyta</taxon>
        <taxon>Spermatophyta</taxon>
        <taxon>Magnoliopsida</taxon>
        <taxon>eudicotyledons</taxon>
        <taxon>Gunneridae</taxon>
        <taxon>Pentapetalae</taxon>
        <taxon>asterids</taxon>
        <taxon>campanulids</taxon>
        <taxon>Asterales</taxon>
        <taxon>Asteraceae</taxon>
        <taxon>Asteroideae</taxon>
        <taxon>Anthemideae</taxon>
        <taxon>Anthemidinae</taxon>
        <taxon>Tanacetum</taxon>
    </lineage>
</organism>
<name>A0ABQ5AVP0_9ASTR</name>
<keyword evidence="5" id="KW-1185">Reference proteome</keyword>
<dbReference type="PANTHER" id="PTHR11439:SF483">
    <property type="entry name" value="PEPTIDE SYNTHASE GLIP-LIKE, PUTATIVE (AFU_ORTHOLOGUE AFUA_3G12920)-RELATED"/>
    <property type="match status" value="1"/>
</dbReference>
<feature type="domain" description="Reverse transcriptase Ty1/copia-type" evidence="1">
    <location>
        <begin position="246"/>
        <end position="337"/>
    </location>
</feature>
<dbReference type="Proteomes" id="UP001151760">
    <property type="component" value="Unassembled WGS sequence"/>
</dbReference>
<dbReference type="InterPro" id="IPR054722">
    <property type="entry name" value="PolX-like_BBD"/>
</dbReference>
<reference evidence="4" key="2">
    <citation type="submission" date="2022-01" db="EMBL/GenBank/DDBJ databases">
        <authorList>
            <person name="Yamashiro T."/>
            <person name="Shiraishi A."/>
            <person name="Satake H."/>
            <person name="Nakayama K."/>
        </authorList>
    </citation>
    <scope>NUCLEOTIDE SEQUENCE</scope>
</reference>
<feature type="domain" description="GAG-pre-integrase" evidence="2">
    <location>
        <begin position="104"/>
        <end position="165"/>
    </location>
</feature>
<gene>
    <name evidence="4" type="ORF">Tco_0840129</name>
</gene>
<evidence type="ECO:0000259" key="2">
    <source>
        <dbReference type="Pfam" id="PF13976"/>
    </source>
</evidence>
<evidence type="ECO:0000259" key="1">
    <source>
        <dbReference type="Pfam" id="PF07727"/>
    </source>
</evidence>
<protein>
    <submittedName>
        <fullName evidence="4">Retrovirus-related pol polyprotein from transposon TNT 1-94</fullName>
    </submittedName>
</protein>
<evidence type="ECO:0000259" key="3">
    <source>
        <dbReference type="Pfam" id="PF22936"/>
    </source>
</evidence>
<evidence type="ECO:0000313" key="5">
    <source>
        <dbReference type="Proteomes" id="UP001151760"/>
    </source>
</evidence>
<reference evidence="4" key="1">
    <citation type="journal article" date="2022" name="Int. J. Mol. Sci.">
        <title>Draft Genome of Tanacetum Coccineum: Genomic Comparison of Closely Related Tanacetum-Family Plants.</title>
        <authorList>
            <person name="Yamashiro T."/>
            <person name="Shiraishi A."/>
            <person name="Nakayama K."/>
            <person name="Satake H."/>
        </authorList>
    </citation>
    <scope>NUCLEOTIDE SEQUENCE</scope>
</reference>
<sequence>MTLNVNSRDTVVQIVLWIVNSGCLIHMTGDRTLLKNFIKKFIGTIRFRNDHFATITCYSDYVQGNITVCHVYYVEDLGHNLFSVGQFCDGDLEVAFCSKTYTAASSAICLMSKATSTKSWLWHRKHSHLNFGTINDLTKHDLVDGLLKFKYNKDHLCSACEWGKSKKSSRQPKLFEKISSKVSINSVAQQVHNHEDSPSTSLIIVKEHEGPPIVTTFQEQTSPILINKANELNQEDSTYFDGNTNKSDVDNIVIRNKSHFVAKGYKHEEGIDFEESFAPVARLESVRMFVAYAAQKNFTIFQMDVKTTFLNGPVKEDVYVSQPDGFVNPYFPDRVYRSTNPNFSKRFSNLMRNNFEMSIMGELKFFLGLQVHQSPCSIFITQSQYATKLLKKHGMDDCVLMSTPMAIERLDADLHGTPTDQTTCHQKIRGLMYLTASRPNIAFATFVCAHYQARPMVKHLKEVERIFWYLRQSYNMGL</sequence>
<feature type="domain" description="Retrovirus-related Pol polyprotein from transposon TNT 1-94-like beta-barrel" evidence="3">
    <location>
        <begin position="17"/>
        <end position="88"/>
    </location>
</feature>
<dbReference type="Pfam" id="PF07727">
    <property type="entry name" value="RVT_2"/>
    <property type="match status" value="1"/>
</dbReference>
<proteinExistence type="predicted"/>
<dbReference type="Pfam" id="PF13976">
    <property type="entry name" value="gag_pre-integrs"/>
    <property type="match status" value="1"/>
</dbReference>